<feature type="transmembrane region" description="Helical" evidence="1">
    <location>
        <begin position="188"/>
        <end position="214"/>
    </location>
</feature>
<reference evidence="3 4" key="1">
    <citation type="journal article" date="2020" name="G3 (Bethesda)">
        <title>Improved Reference Genome for Cyclotella cryptica CCMP332, a Model for Cell Wall Morphogenesis, Salinity Adaptation, and Lipid Production in Diatoms (Bacillariophyta).</title>
        <authorList>
            <person name="Roberts W.R."/>
            <person name="Downey K.M."/>
            <person name="Ruck E.C."/>
            <person name="Traller J.C."/>
            <person name="Alverson A.J."/>
        </authorList>
    </citation>
    <scope>NUCLEOTIDE SEQUENCE [LARGE SCALE GENOMIC DNA]</scope>
    <source>
        <strain evidence="3 4">CCMP332</strain>
    </source>
</reference>
<keyword evidence="1" id="KW-0472">Membrane</keyword>
<evidence type="ECO:0000313" key="3">
    <source>
        <dbReference type="EMBL" id="KAL3776763.1"/>
    </source>
</evidence>
<dbReference type="AlphaFoldDB" id="A0ABD3NLJ0"/>
<feature type="chain" id="PRO_5044799876" evidence="2">
    <location>
        <begin position="16"/>
        <end position="257"/>
    </location>
</feature>
<evidence type="ECO:0000313" key="4">
    <source>
        <dbReference type="Proteomes" id="UP001516023"/>
    </source>
</evidence>
<sequence>MKGVITLLTLPLIHAFKSTTFHQQSPTYPRRPHHDHSHVTVRQGSDCIILRATKDDDDRQRFVAAPTKNTEIVVTSSAESNDDDVDFANRAATNTVNERLLEEIRAAANAQKYGSSVNSRGKRDLFSEFRSQKSEEERRRSIEEARDLNGVNPLVCIGGAAHPLDTDVYFLQRLAGVFRNVVVGLTSLASGFFGVVGVGIFLLGVRVAYGVLVGELDPTPIKRKGEEVVLPDVWGLMMGGTRRRGKRGGGGDDLFGL</sequence>
<evidence type="ECO:0000256" key="1">
    <source>
        <dbReference type="SAM" id="Phobius"/>
    </source>
</evidence>
<comment type="caution">
    <text evidence="3">The sequence shown here is derived from an EMBL/GenBank/DDBJ whole genome shotgun (WGS) entry which is preliminary data.</text>
</comment>
<feature type="signal peptide" evidence="2">
    <location>
        <begin position="1"/>
        <end position="15"/>
    </location>
</feature>
<organism evidence="3 4">
    <name type="scientific">Cyclotella cryptica</name>
    <dbReference type="NCBI Taxonomy" id="29204"/>
    <lineage>
        <taxon>Eukaryota</taxon>
        <taxon>Sar</taxon>
        <taxon>Stramenopiles</taxon>
        <taxon>Ochrophyta</taxon>
        <taxon>Bacillariophyta</taxon>
        <taxon>Coscinodiscophyceae</taxon>
        <taxon>Thalassiosirophycidae</taxon>
        <taxon>Stephanodiscales</taxon>
        <taxon>Stephanodiscaceae</taxon>
        <taxon>Cyclotella</taxon>
    </lineage>
</organism>
<accession>A0ABD3NLJ0</accession>
<keyword evidence="1" id="KW-1133">Transmembrane helix</keyword>
<keyword evidence="4" id="KW-1185">Reference proteome</keyword>
<dbReference type="Pfam" id="PF11282">
    <property type="entry name" value="DUF3082"/>
    <property type="match status" value="1"/>
</dbReference>
<gene>
    <name evidence="3" type="ORF">HJC23_013941</name>
</gene>
<name>A0ABD3NLJ0_9STRA</name>
<dbReference type="Proteomes" id="UP001516023">
    <property type="component" value="Unassembled WGS sequence"/>
</dbReference>
<proteinExistence type="predicted"/>
<protein>
    <submittedName>
        <fullName evidence="3">Uncharacterized protein</fullName>
    </submittedName>
</protein>
<keyword evidence="1" id="KW-0812">Transmembrane</keyword>
<evidence type="ECO:0000256" key="2">
    <source>
        <dbReference type="SAM" id="SignalP"/>
    </source>
</evidence>
<keyword evidence="2" id="KW-0732">Signal</keyword>
<dbReference type="InterPro" id="IPR021434">
    <property type="entry name" value="DUF3082"/>
</dbReference>
<dbReference type="EMBL" id="JABMIG020000474">
    <property type="protein sequence ID" value="KAL3776763.1"/>
    <property type="molecule type" value="Genomic_DNA"/>
</dbReference>